<reference evidence="1 2" key="2">
    <citation type="submission" date="2020-03" db="EMBL/GenBank/DDBJ databases">
        <title>Devosia chinhatensis sp. nov., isolated from a hexachlorocyclohexane (HCH) dump site in India.</title>
        <authorList>
            <person name="Kumar M."/>
            <person name="Lal R."/>
        </authorList>
    </citation>
    <scope>NUCLEOTIDE SEQUENCE [LARGE SCALE GENOMIC DNA]</scope>
    <source>
        <strain evidence="1 2">H239</strain>
    </source>
</reference>
<comment type="caution">
    <text evidence="1">The sequence shown here is derived from an EMBL/GenBank/DDBJ whole genome shotgun (WGS) entry which is preliminary data.</text>
</comment>
<gene>
    <name evidence="1" type="ORF">G5575_03835</name>
</gene>
<dbReference type="Proteomes" id="UP000474802">
    <property type="component" value="Unassembled WGS sequence"/>
</dbReference>
<name>A0A6M1SN53_9HYPH</name>
<reference evidence="1 2" key="1">
    <citation type="submission" date="2020-02" db="EMBL/GenBank/DDBJ databases">
        <authorList>
            <person name="Khan S.A."/>
            <person name="Jeon C.O."/>
            <person name="Chun B.H."/>
        </authorList>
    </citation>
    <scope>NUCLEOTIDE SEQUENCE [LARGE SCALE GENOMIC DNA]</scope>
    <source>
        <strain evidence="1 2">H239</strain>
    </source>
</reference>
<dbReference type="AlphaFoldDB" id="A0A6M1SN53"/>
<evidence type="ECO:0000313" key="2">
    <source>
        <dbReference type="Proteomes" id="UP000474802"/>
    </source>
</evidence>
<dbReference type="RefSeq" id="WP_164533161.1">
    <property type="nucleotide sequence ID" value="NZ_JAALFG010000001.1"/>
</dbReference>
<proteinExistence type="predicted"/>
<keyword evidence="2" id="KW-1185">Reference proteome</keyword>
<protein>
    <submittedName>
        <fullName evidence="1">Uncharacterized protein</fullName>
    </submittedName>
</protein>
<accession>A0A6M1SN53</accession>
<evidence type="ECO:0000313" key="1">
    <source>
        <dbReference type="EMBL" id="NGP16932.1"/>
    </source>
</evidence>
<dbReference type="EMBL" id="JAALFG010000001">
    <property type="protein sequence ID" value="NGP16932.1"/>
    <property type="molecule type" value="Genomic_DNA"/>
</dbReference>
<organism evidence="1 2">
    <name type="scientific">Devosia aurantiaca</name>
    <dbReference type="NCBI Taxonomy" id="2714858"/>
    <lineage>
        <taxon>Bacteria</taxon>
        <taxon>Pseudomonadati</taxon>
        <taxon>Pseudomonadota</taxon>
        <taxon>Alphaproteobacteria</taxon>
        <taxon>Hyphomicrobiales</taxon>
        <taxon>Devosiaceae</taxon>
        <taxon>Devosia</taxon>
    </lineage>
</organism>
<sequence length="48" mass="5171">MFGRRIALRNLLELVCALCFVVALALVPLADLTALGKPRRSCCCSVPP</sequence>